<sequence>MGLCKGKDRVSVLLGVLDTTVLCSLLFSMGWLRQLPFLRRQSLVRDLHLNAMEVVTVSSAQRGDKHAASSRNQKRVEIGVGGVIVSGMAFSSKHSFYIEDFVDKAKEISLEGSPRSP</sequence>
<keyword evidence="1" id="KW-1133">Transmembrane helix</keyword>
<gene>
    <name evidence="2" type="ORF">Pyn_21626</name>
</gene>
<dbReference type="AlphaFoldDB" id="A0A314YH39"/>
<name>A0A314YH39_PRUYE</name>
<evidence type="ECO:0000256" key="1">
    <source>
        <dbReference type="SAM" id="Phobius"/>
    </source>
</evidence>
<proteinExistence type="predicted"/>
<keyword evidence="1" id="KW-0472">Membrane</keyword>
<keyword evidence="3" id="KW-1185">Reference proteome</keyword>
<dbReference type="Proteomes" id="UP000250321">
    <property type="component" value="Unassembled WGS sequence"/>
</dbReference>
<feature type="transmembrane region" description="Helical" evidence="1">
    <location>
        <begin position="12"/>
        <end position="32"/>
    </location>
</feature>
<reference evidence="2 3" key="1">
    <citation type="submission" date="2018-02" db="EMBL/GenBank/DDBJ databases">
        <title>Draft genome of wild Prunus yedoensis var. nudiflora.</title>
        <authorList>
            <person name="Baek S."/>
            <person name="Kim J.-H."/>
            <person name="Choi K."/>
            <person name="Kim G.-B."/>
            <person name="Cho A."/>
            <person name="Jang H."/>
            <person name="Shin C.-H."/>
            <person name="Yu H.-J."/>
            <person name="Mun J.-H."/>
        </authorList>
    </citation>
    <scope>NUCLEOTIDE SEQUENCE [LARGE SCALE GENOMIC DNA]</scope>
    <source>
        <strain evidence="3">cv. Jeju island</strain>
        <tissue evidence="2">Leaf</tissue>
    </source>
</reference>
<keyword evidence="1" id="KW-0812">Transmembrane</keyword>
<accession>A0A314YH39</accession>
<protein>
    <submittedName>
        <fullName evidence="2">Uncharacterized protein</fullName>
    </submittedName>
</protein>
<organism evidence="2 3">
    <name type="scientific">Prunus yedoensis var. nudiflora</name>
    <dbReference type="NCBI Taxonomy" id="2094558"/>
    <lineage>
        <taxon>Eukaryota</taxon>
        <taxon>Viridiplantae</taxon>
        <taxon>Streptophyta</taxon>
        <taxon>Embryophyta</taxon>
        <taxon>Tracheophyta</taxon>
        <taxon>Spermatophyta</taxon>
        <taxon>Magnoliopsida</taxon>
        <taxon>eudicotyledons</taxon>
        <taxon>Gunneridae</taxon>
        <taxon>Pentapetalae</taxon>
        <taxon>rosids</taxon>
        <taxon>fabids</taxon>
        <taxon>Rosales</taxon>
        <taxon>Rosaceae</taxon>
        <taxon>Amygdaloideae</taxon>
        <taxon>Amygdaleae</taxon>
        <taxon>Prunus</taxon>
    </lineage>
</organism>
<evidence type="ECO:0000313" key="3">
    <source>
        <dbReference type="Proteomes" id="UP000250321"/>
    </source>
</evidence>
<dbReference type="EMBL" id="PJQY01000799">
    <property type="protein sequence ID" value="PQQ07865.1"/>
    <property type="molecule type" value="Genomic_DNA"/>
</dbReference>
<comment type="caution">
    <text evidence="2">The sequence shown here is derived from an EMBL/GenBank/DDBJ whole genome shotgun (WGS) entry which is preliminary data.</text>
</comment>
<evidence type="ECO:0000313" key="2">
    <source>
        <dbReference type="EMBL" id="PQQ07865.1"/>
    </source>
</evidence>